<protein>
    <recommendedName>
        <fullName evidence="11">limulus clotting factor C</fullName>
        <ecNumber evidence="11">3.4.21.84</ecNumber>
    </recommendedName>
</protein>
<reference evidence="14" key="1">
    <citation type="submission" date="2021-06" db="EMBL/GenBank/DDBJ databases">
        <authorList>
            <person name="Hodson N. C."/>
            <person name="Mongue J. A."/>
            <person name="Jaron S. K."/>
        </authorList>
    </citation>
    <scope>NUCLEOTIDE SEQUENCE</scope>
</reference>
<evidence type="ECO:0000313" key="14">
    <source>
        <dbReference type="EMBL" id="CAG7818269.1"/>
    </source>
</evidence>
<evidence type="ECO:0000256" key="5">
    <source>
        <dbReference type="ARBA" id="ARBA00022729"/>
    </source>
</evidence>
<keyword evidence="9" id="KW-1015">Disulfide bond</keyword>
<evidence type="ECO:0000256" key="9">
    <source>
        <dbReference type="ARBA" id="ARBA00023157"/>
    </source>
</evidence>
<evidence type="ECO:0000256" key="2">
    <source>
        <dbReference type="ARBA" id="ARBA00022525"/>
    </source>
</evidence>
<dbReference type="SMART" id="SM00020">
    <property type="entry name" value="Tryp_SPc"/>
    <property type="match status" value="1"/>
</dbReference>
<dbReference type="FunFam" id="2.40.10.10:FF:000120">
    <property type="entry name" value="Putative serine protease"/>
    <property type="match status" value="1"/>
</dbReference>
<dbReference type="PROSITE" id="PS50240">
    <property type="entry name" value="TRYPSIN_DOM"/>
    <property type="match status" value="1"/>
</dbReference>
<dbReference type="CDD" id="cd00190">
    <property type="entry name" value="Tryp_SPc"/>
    <property type="match status" value="1"/>
</dbReference>
<dbReference type="AlphaFoldDB" id="A0A8J2L9B0"/>
<name>A0A8J2L9B0_9HEXA</name>
<feature type="chain" id="PRO_5035184103" description="limulus clotting factor C" evidence="12">
    <location>
        <begin position="37"/>
        <end position="348"/>
    </location>
</feature>
<dbReference type="GO" id="GO:0005615">
    <property type="term" value="C:extracellular space"/>
    <property type="evidence" value="ECO:0007669"/>
    <property type="project" value="TreeGrafter"/>
</dbReference>
<evidence type="ECO:0000313" key="15">
    <source>
        <dbReference type="Proteomes" id="UP000708208"/>
    </source>
</evidence>
<dbReference type="InterPro" id="IPR018114">
    <property type="entry name" value="TRYPSIN_HIS"/>
</dbReference>
<keyword evidence="15" id="KW-1185">Reference proteome</keyword>
<dbReference type="EC" id="3.4.21.84" evidence="11"/>
<evidence type="ECO:0000256" key="3">
    <source>
        <dbReference type="ARBA" id="ARBA00022659"/>
    </source>
</evidence>
<dbReference type="PANTHER" id="PTHR24264:SF65">
    <property type="entry name" value="SRCR DOMAIN-CONTAINING PROTEIN"/>
    <property type="match status" value="1"/>
</dbReference>
<dbReference type="PANTHER" id="PTHR24264">
    <property type="entry name" value="TRYPSIN-RELATED"/>
    <property type="match status" value="1"/>
</dbReference>
<dbReference type="InterPro" id="IPR050127">
    <property type="entry name" value="Serine_Proteases_S1"/>
</dbReference>
<keyword evidence="4" id="KW-0645">Protease</keyword>
<gene>
    <name evidence="14" type="ORF">AFUS01_LOCUS28783</name>
</gene>
<dbReference type="GO" id="GO:0004252">
    <property type="term" value="F:serine-type endopeptidase activity"/>
    <property type="evidence" value="ECO:0007669"/>
    <property type="project" value="InterPro"/>
</dbReference>
<evidence type="ECO:0000259" key="13">
    <source>
        <dbReference type="PROSITE" id="PS50240"/>
    </source>
</evidence>
<comment type="subcellular location">
    <subcellularLocation>
        <location evidence="1">Secreted</location>
    </subcellularLocation>
</comment>
<evidence type="ECO:0000256" key="11">
    <source>
        <dbReference type="ARBA" id="ARBA00066707"/>
    </source>
</evidence>
<dbReference type="GO" id="GO:0006508">
    <property type="term" value="P:proteolysis"/>
    <property type="evidence" value="ECO:0007669"/>
    <property type="project" value="UniProtKB-KW"/>
</dbReference>
<keyword evidence="3" id="KW-0768">Sushi</keyword>
<dbReference type="GO" id="GO:0042381">
    <property type="term" value="P:hemolymph coagulation"/>
    <property type="evidence" value="ECO:0007669"/>
    <property type="project" value="UniProtKB-KW"/>
</dbReference>
<proteinExistence type="predicted"/>
<feature type="domain" description="Peptidase S1" evidence="13">
    <location>
        <begin position="41"/>
        <end position="269"/>
    </location>
</feature>
<sequence>MKSPINPKNIVWFLPTFVKTLLVLDLLLAKCEPAVAADEKIVGGQEAPKNGYPSVVPLNIWGYHECAATIIHQEWLLSAAHCLSYNAEVESFSFMAGEHNLQLKEDTEQNVTAIQMLRHTKFNLSTYENDIVLFKITPPLKFNKYVQKALLPDPDFNPVGISTPVGWGKTDNSSRSQVLMEVDIPIITNEKCKEVYKDKIFDTKICAMEEDGGKDSCNRDSGGPLYFKKDGKQILVGITSHGNGCGLKGWPGVYTRVSKFLQWMKETSGVDFTADGPAPPGSKPGKSGIRKIFMNLAESVCNQHQKYKQTQKIPKPVRKKPGSSIKAGYLAWKTCPSSACNPFKFLQS</sequence>
<keyword evidence="2" id="KW-0964">Secreted</keyword>
<keyword evidence="6" id="KW-0378">Hydrolase</keyword>
<evidence type="ECO:0000256" key="6">
    <source>
        <dbReference type="ARBA" id="ARBA00022801"/>
    </source>
</evidence>
<keyword evidence="5 12" id="KW-0732">Signal</keyword>
<dbReference type="EMBL" id="CAJVCH010416314">
    <property type="protein sequence ID" value="CAG7818269.1"/>
    <property type="molecule type" value="Genomic_DNA"/>
</dbReference>
<keyword evidence="8" id="KW-0720">Serine protease</keyword>
<dbReference type="InterPro" id="IPR001254">
    <property type="entry name" value="Trypsin_dom"/>
</dbReference>
<dbReference type="Pfam" id="PF00089">
    <property type="entry name" value="Trypsin"/>
    <property type="match status" value="1"/>
</dbReference>
<accession>A0A8J2L9B0</accession>
<dbReference type="Proteomes" id="UP000708208">
    <property type="component" value="Unassembled WGS sequence"/>
</dbReference>
<feature type="signal peptide" evidence="12">
    <location>
        <begin position="1"/>
        <end position="36"/>
    </location>
</feature>
<comment type="catalytic activity">
    <reaction evidence="10">
        <text>Selective cleavage of 103-Arg-|-Ser-104 and 124-Ile-|-Ile-125 bonds in Limulus clotting factor B to form activated factor B. Cleavage of -Pro-Arg-|-Xaa- bonds in synthetic substrates.</text>
        <dbReference type="EC" id="3.4.21.84"/>
    </reaction>
</comment>
<evidence type="ECO:0000256" key="10">
    <source>
        <dbReference type="ARBA" id="ARBA00052079"/>
    </source>
</evidence>
<comment type="caution">
    <text evidence="14">The sequence shown here is derived from an EMBL/GenBank/DDBJ whole genome shotgun (WGS) entry which is preliminary data.</text>
</comment>
<evidence type="ECO:0000256" key="7">
    <source>
        <dbReference type="ARBA" id="ARBA00022820"/>
    </source>
</evidence>
<dbReference type="PROSITE" id="PS00134">
    <property type="entry name" value="TRYPSIN_HIS"/>
    <property type="match status" value="1"/>
</dbReference>
<evidence type="ECO:0000256" key="12">
    <source>
        <dbReference type="SAM" id="SignalP"/>
    </source>
</evidence>
<evidence type="ECO:0000256" key="8">
    <source>
        <dbReference type="ARBA" id="ARBA00022825"/>
    </source>
</evidence>
<evidence type="ECO:0000256" key="4">
    <source>
        <dbReference type="ARBA" id="ARBA00022670"/>
    </source>
</evidence>
<evidence type="ECO:0000256" key="1">
    <source>
        <dbReference type="ARBA" id="ARBA00004613"/>
    </source>
</evidence>
<dbReference type="OrthoDB" id="5565075at2759"/>
<keyword evidence="7" id="KW-0353">Hemolymph clotting</keyword>
<organism evidence="14 15">
    <name type="scientific">Allacma fusca</name>
    <dbReference type="NCBI Taxonomy" id="39272"/>
    <lineage>
        <taxon>Eukaryota</taxon>
        <taxon>Metazoa</taxon>
        <taxon>Ecdysozoa</taxon>
        <taxon>Arthropoda</taxon>
        <taxon>Hexapoda</taxon>
        <taxon>Collembola</taxon>
        <taxon>Symphypleona</taxon>
        <taxon>Sminthuridae</taxon>
        <taxon>Allacma</taxon>
    </lineage>
</organism>